<gene>
    <name evidence="1" type="ORF">WMO26_06760</name>
</gene>
<name>A0ABV1DZN6_9FIRM</name>
<dbReference type="Proteomes" id="UP001489509">
    <property type="component" value="Unassembled WGS sequence"/>
</dbReference>
<dbReference type="EMBL" id="JBBMFD010000009">
    <property type="protein sequence ID" value="MEQ2440521.1"/>
    <property type="molecule type" value="Genomic_DNA"/>
</dbReference>
<dbReference type="RefSeq" id="WP_349219135.1">
    <property type="nucleotide sequence ID" value="NZ_JBBMFD010000009.1"/>
</dbReference>
<reference evidence="1 2" key="1">
    <citation type="submission" date="2024-03" db="EMBL/GenBank/DDBJ databases">
        <title>Human intestinal bacterial collection.</title>
        <authorList>
            <person name="Pauvert C."/>
            <person name="Hitch T.C.A."/>
            <person name="Clavel T."/>
        </authorList>
    </citation>
    <scope>NUCLEOTIDE SEQUENCE [LARGE SCALE GENOMIC DNA]</scope>
    <source>
        <strain evidence="1 2">CLA-JM-H44</strain>
    </source>
</reference>
<dbReference type="InterPro" id="IPR048813">
    <property type="entry name" value="GP7-like"/>
</dbReference>
<accession>A0ABV1DZN6</accession>
<evidence type="ECO:0000313" key="1">
    <source>
        <dbReference type="EMBL" id="MEQ2440521.1"/>
    </source>
</evidence>
<keyword evidence="2" id="KW-1185">Reference proteome</keyword>
<protein>
    <submittedName>
        <fullName evidence="1">Major capsid protein</fullName>
    </submittedName>
</protein>
<comment type="caution">
    <text evidence="1">The sequence shown here is derived from an EMBL/GenBank/DDBJ whole genome shotgun (WGS) entry which is preliminary data.</text>
</comment>
<proteinExistence type="predicted"/>
<sequence>MAITLNDIKLNTTDKLVASVVDEFRRSNFLLANMPFDDTLLPLGNGSSPTYSYYRIVTQPTAAFRSMNGEYTASNAVKEKISVELKAFGGSYTIDRVLAAAGGFVDEVDVQTRQMIRAAQTLFNATVINGNTTSNAAAFDGLSKALTGKSTEYNAQSGSANVDLSASGIDSNYKTFLDKLDEFILSLDQRPTALLANAGLIAKIRACVRRCGIEYKAAALEGGDIPTYDGIPLVDAGQMAGEDGATDVIATTSGVTELYAVRLGLDGLHGVCMHGESPIKVWVPDFTTAGAVKKGEVEMVAAIALKNTAAAGVFRKIKIA</sequence>
<organism evidence="1 2">
    <name type="scientific">Solibaculum intestinale</name>
    <dbReference type="NCBI Taxonomy" id="3133165"/>
    <lineage>
        <taxon>Bacteria</taxon>
        <taxon>Bacillati</taxon>
        <taxon>Bacillota</taxon>
        <taxon>Clostridia</taxon>
        <taxon>Eubacteriales</taxon>
        <taxon>Oscillospiraceae</taxon>
        <taxon>Solibaculum</taxon>
    </lineage>
</organism>
<evidence type="ECO:0000313" key="2">
    <source>
        <dbReference type="Proteomes" id="UP001489509"/>
    </source>
</evidence>
<dbReference type="NCBIfam" id="NF045672">
    <property type="entry name" value="MCP_gp7_epsi_15"/>
    <property type="match status" value="1"/>
</dbReference>